<feature type="chain" id="PRO_5002189942" evidence="2">
    <location>
        <begin position="26"/>
        <end position="334"/>
    </location>
</feature>
<dbReference type="GO" id="GO:0030288">
    <property type="term" value="C:outer membrane-bounded periplasmic space"/>
    <property type="evidence" value="ECO:0007669"/>
    <property type="project" value="InterPro"/>
</dbReference>
<dbReference type="AlphaFoldDB" id="A0A0C6P4C7"/>
<gene>
    <name evidence="3" type="ORF">BN112_2388</name>
</gene>
<evidence type="ECO:0000313" key="4">
    <source>
        <dbReference type="Proteomes" id="UP000007564"/>
    </source>
</evidence>
<dbReference type="PIRSF" id="PIRSF006470">
    <property type="entry name" value="DctB"/>
    <property type="match status" value="1"/>
</dbReference>
<organism evidence="3 4">
    <name type="scientific">Bordetella bronchiseptica 253</name>
    <dbReference type="NCBI Taxonomy" id="568707"/>
    <lineage>
        <taxon>Bacteria</taxon>
        <taxon>Pseudomonadati</taxon>
        <taxon>Pseudomonadota</taxon>
        <taxon>Betaproteobacteria</taxon>
        <taxon>Burkholderiales</taxon>
        <taxon>Alcaligenaceae</taxon>
        <taxon>Bordetella</taxon>
    </lineage>
</organism>
<sequence>MKYWKILCAAALACELVALPGLAAAADPVVLKFSHEAPETQAKGRAANYFAEKVAQLSGGSLKIEVFPSAQLIPTKDEVRAAMRGQVDIIAPQTSYFIPIDNSWDVFYMPMLFDNAQQGMRIVQGELGREMLAGLKRNRLHGLGIWHDGPGYVFVRGKPVEKPADLAGKKIRIFPSAPLEAGIRAANGIPVSLPAPDVYVSLQQGLIEGVVSAITFAAPSRWYEVVKGGTRMTLFVGGYGVVVNDRRWESLSEEHRKVLEEAMRLTEKWNYDHTVENIAQSEKLMTDNGVTFADPTPQELAQWREVMKPVYQNQPENIRQRIEQVEKLKAAMAK</sequence>
<reference evidence="3 4" key="1">
    <citation type="journal article" date="2012" name="BMC Genomics">
        <title>Comparative genomics of the classical Bordetella subspecies: the evolution and exchange of virulence-associated diversity amongst closely related pathogens.</title>
        <authorList>
            <person name="Park J."/>
            <person name="Zhang Y."/>
            <person name="Buboltz A.M."/>
            <person name="Zhang X."/>
            <person name="Schuster S.C."/>
            <person name="Ahuja U."/>
            <person name="Liu M."/>
            <person name="Miller J.F."/>
            <person name="Sebaihia M."/>
            <person name="Bentley S.D."/>
            <person name="Parkhill J."/>
            <person name="Harvill E.T."/>
        </authorList>
    </citation>
    <scope>NUCLEOTIDE SEQUENCE [LARGE SCALE GENOMIC DNA]</scope>
    <source>
        <strain evidence="3 4">253</strain>
    </source>
</reference>
<keyword evidence="1 2" id="KW-0732">Signal</keyword>
<dbReference type="PANTHER" id="PTHR33376:SF15">
    <property type="entry name" value="BLL6794 PROTEIN"/>
    <property type="match status" value="1"/>
</dbReference>
<evidence type="ECO:0000256" key="1">
    <source>
        <dbReference type="ARBA" id="ARBA00022729"/>
    </source>
</evidence>
<dbReference type="Gene3D" id="3.40.190.170">
    <property type="entry name" value="Bacterial extracellular solute-binding protein, family 7"/>
    <property type="match status" value="1"/>
</dbReference>
<dbReference type="InterPro" id="IPR004682">
    <property type="entry name" value="TRAP_DctP"/>
</dbReference>
<dbReference type="RefSeq" id="WP_003808804.1">
    <property type="nucleotide sequence ID" value="NC_019382.1"/>
</dbReference>
<proteinExistence type="predicted"/>
<dbReference type="NCBIfam" id="NF037995">
    <property type="entry name" value="TRAP_S1"/>
    <property type="match status" value="1"/>
</dbReference>
<dbReference type="HOGENOM" id="CLU_036176_1_3_4"/>
<dbReference type="GO" id="GO:0055085">
    <property type="term" value="P:transmembrane transport"/>
    <property type="evidence" value="ECO:0007669"/>
    <property type="project" value="InterPro"/>
</dbReference>
<accession>A0A0C6P4C7</accession>
<feature type="signal peptide" evidence="2">
    <location>
        <begin position="1"/>
        <end position="25"/>
    </location>
</feature>
<name>A0A0C6P4C7_BORBO</name>
<dbReference type="Proteomes" id="UP000007564">
    <property type="component" value="Chromosome"/>
</dbReference>
<dbReference type="GeneID" id="56480271"/>
<dbReference type="OrthoDB" id="9794826at2"/>
<dbReference type="PANTHER" id="PTHR33376">
    <property type="match status" value="1"/>
</dbReference>
<dbReference type="InterPro" id="IPR038404">
    <property type="entry name" value="TRAP_DctP_sf"/>
</dbReference>
<dbReference type="SUPFAM" id="SSF53850">
    <property type="entry name" value="Periplasmic binding protein-like II"/>
    <property type="match status" value="1"/>
</dbReference>
<dbReference type="CDD" id="cd13605">
    <property type="entry name" value="PBP2_TRAP_DctP_like_2"/>
    <property type="match status" value="1"/>
</dbReference>
<dbReference type="KEGG" id="bbh:BN112_2388"/>
<evidence type="ECO:0000256" key="2">
    <source>
        <dbReference type="SAM" id="SignalP"/>
    </source>
</evidence>
<evidence type="ECO:0000313" key="3">
    <source>
        <dbReference type="EMBL" id="CCJ54305.1"/>
    </source>
</evidence>
<protein>
    <submittedName>
        <fullName evidence="3">Probable extracellular solute-binding protein</fullName>
    </submittedName>
</protein>
<dbReference type="EMBL" id="HE965806">
    <property type="protein sequence ID" value="CCJ54305.1"/>
    <property type="molecule type" value="Genomic_DNA"/>
</dbReference>
<dbReference type="Pfam" id="PF03480">
    <property type="entry name" value="DctP"/>
    <property type="match status" value="1"/>
</dbReference>
<dbReference type="InterPro" id="IPR018389">
    <property type="entry name" value="DctP_fam"/>
</dbReference>